<dbReference type="Pfam" id="PF18964">
    <property type="entry name" value="DUF5704"/>
    <property type="match status" value="1"/>
</dbReference>
<evidence type="ECO:0000259" key="1">
    <source>
        <dbReference type="Pfam" id="PF18964"/>
    </source>
</evidence>
<accession>A0A7X5KL26</accession>
<dbReference type="RefSeq" id="WP_162369121.1">
    <property type="nucleotide sequence ID" value="NZ_JAAEEH010000002.1"/>
</dbReference>
<protein>
    <recommendedName>
        <fullName evidence="1">DUF5704 domain-containing protein</fullName>
    </recommendedName>
</protein>
<sequence length="916" mass="99427">MTQEYGGGQSPGDFFDESEGPEPWLERAILLQPITEKSRGLLRFEHLWDSNKDGVPETWYITVVIPSKSEVDSLVEVTSTIQVEPRIPLETMSIDGTFHFAINSLEPLVSYEILEMENAMPQDPALHPLGTPIPITGNWYTGTVPLYHSTPTARTEIRIVLKATDQNGSTAVREAMAVVEKSAPAAPPSDPTLGAGDIKLRAMARGGEIFDVSQGIPTGEKLYAQVDGNLYGADYAWVTVTGTRTYTVVVTGRRKSTTTSIVDGEVVYTTKYTSFSKTYLVSRSYSYRDVVWYYAYGVDKAQVGSAVLAGGSLEIPALGGAVSAGLVQGGILSEPSDTTVNVGTISSTSGLQSVAEGAIGSILTEDDRLLLQGSTILPGNPLPDSPRLGPSVLYRESLEIPPGLANRGQAPTAGSLWYKLAYSYGSHGMAAARELALQGNPVTVHTPVVCRPVVLSRIADSTAAVPDPSLPNLLLGDSFEIRYPTQGSHRSIPGYGTRDYAKYTQARQVQFPFDVYQGGVYRKAWTWTDFSAGALSQTYFLPAWAAEAKEVTVRFRTLPTNGGNPETAAQEPYANLGVLNHQAVAAVKVSLTGQLYNFRVTYNRDPAWEAHYKGADTVFHSGRNNPWGIPDPARKNILPVTPGKNTGNPGAALRLGYPFCFDFLTNGDTMEGNDFALVRPRFHHVDAQGKNRQEVDAYYNSGGRLVKLGDPGDNSLLQMVLYAPGRGIIKKELEDTAAALAAQNRGDGKDMAAWLKDLANSQARSLKAGNTIRLTEQQRTFVGNFASLPPEVGTNRARASIQKWYGQYHLPSSTVFVPAGTRLGDLGTVRLDRPPFLQTGYIMVNFQVEVHKNVAADIQKDGPTKVDQALQASAPHLLYDNQWDREGYDTAQSSLETAAGDVVLYHVDRRASGNYQ</sequence>
<reference evidence="2 3" key="1">
    <citation type="submission" date="2020-01" db="EMBL/GenBank/DDBJ databases">
        <title>Anaeroalcalibacter tamaniensis gen. nov., sp. nov., moderately halophilic strictly anaerobic fermenter bacterium from mud volcano of Taman peninsula.</title>
        <authorList>
            <person name="Frolova A."/>
            <person name="Merkel A.Y."/>
            <person name="Slobodkin A.I."/>
        </authorList>
    </citation>
    <scope>NUCLEOTIDE SEQUENCE [LARGE SCALE GENOMIC DNA]</scope>
    <source>
        <strain evidence="2 3">F-3ap</strain>
    </source>
</reference>
<proteinExistence type="predicted"/>
<keyword evidence="3" id="KW-1185">Reference proteome</keyword>
<gene>
    <name evidence="2" type="ORF">GXN74_01340</name>
</gene>
<name>A0A7X5KL26_9FIRM</name>
<organism evidence="2 3">
    <name type="scientific">Anaerotalea alkaliphila</name>
    <dbReference type="NCBI Taxonomy" id="2662126"/>
    <lineage>
        <taxon>Bacteria</taxon>
        <taxon>Bacillati</taxon>
        <taxon>Bacillota</taxon>
        <taxon>Clostridia</taxon>
        <taxon>Eubacteriales</taxon>
        <taxon>Anaerotalea</taxon>
    </lineage>
</organism>
<evidence type="ECO:0000313" key="3">
    <source>
        <dbReference type="Proteomes" id="UP000461585"/>
    </source>
</evidence>
<dbReference type="InterPro" id="IPR043759">
    <property type="entry name" value="DUF5704"/>
</dbReference>
<comment type="caution">
    <text evidence="2">The sequence shown here is derived from an EMBL/GenBank/DDBJ whole genome shotgun (WGS) entry which is preliminary data.</text>
</comment>
<evidence type="ECO:0000313" key="2">
    <source>
        <dbReference type="EMBL" id="NDL66391.1"/>
    </source>
</evidence>
<dbReference type="AlphaFoldDB" id="A0A7X5KL26"/>
<dbReference type="EMBL" id="JAAEEH010000002">
    <property type="protein sequence ID" value="NDL66391.1"/>
    <property type="molecule type" value="Genomic_DNA"/>
</dbReference>
<feature type="domain" description="DUF5704" evidence="1">
    <location>
        <begin position="210"/>
        <end position="317"/>
    </location>
</feature>
<dbReference type="Proteomes" id="UP000461585">
    <property type="component" value="Unassembled WGS sequence"/>
</dbReference>